<feature type="non-terminal residue" evidence="2">
    <location>
        <position position="31"/>
    </location>
</feature>
<name>A0A392PX09_9FABA</name>
<feature type="region of interest" description="Disordered" evidence="1">
    <location>
        <begin position="1"/>
        <end position="31"/>
    </location>
</feature>
<dbReference type="EMBL" id="LXQA010101789">
    <property type="protein sequence ID" value="MCI16638.1"/>
    <property type="molecule type" value="Genomic_DNA"/>
</dbReference>
<organism evidence="2 3">
    <name type="scientific">Trifolium medium</name>
    <dbReference type="NCBI Taxonomy" id="97028"/>
    <lineage>
        <taxon>Eukaryota</taxon>
        <taxon>Viridiplantae</taxon>
        <taxon>Streptophyta</taxon>
        <taxon>Embryophyta</taxon>
        <taxon>Tracheophyta</taxon>
        <taxon>Spermatophyta</taxon>
        <taxon>Magnoliopsida</taxon>
        <taxon>eudicotyledons</taxon>
        <taxon>Gunneridae</taxon>
        <taxon>Pentapetalae</taxon>
        <taxon>rosids</taxon>
        <taxon>fabids</taxon>
        <taxon>Fabales</taxon>
        <taxon>Fabaceae</taxon>
        <taxon>Papilionoideae</taxon>
        <taxon>50 kb inversion clade</taxon>
        <taxon>NPAAA clade</taxon>
        <taxon>Hologalegina</taxon>
        <taxon>IRL clade</taxon>
        <taxon>Trifolieae</taxon>
        <taxon>Trifolium</taxon>
    </lineage>
</organism>
<comment type="caution">
    <text evidence="2">The sequence shown here is derived from an EMBL/GenBank/DDBJ whole genome shotgun (WGS) entry which is preliminary data.</text>
</comment>
<evidence type="ECO:0000313" key="2">
    <source>
        <dbReference type="EMBL" id="MCI16638.1"/>
    </source>
</evidence>
<evidence type="ECO:0000256" key="1">
    <source>
        <dbReference type="SAM" id="MobiDB-lite"/>
    </source>
</evidence>
<proteinExistence type="predicted"/>
<dbReference type="AlphaFoldDB" id="A0A392PX09"/>
<evidence type="ECO:0000313" key="3">
    <source>
        <dbReference type="Proteomes" id="UP000265520"/>
    </source>
</evidence>
<keyword evidence="3" id="KW-1185">Reference proteome</keyword>
<sequence length="31" mass="3201">MDARQFDANAGFAAGSFMPSRTTHGASSSPK</sequence>
<protein>
    <submittedName>
        <fullName evidence="2">Uncharacterized protein</fullName>
    </submittedName>
</protein>
<feature type="compositionally biased region" description="Polar residues" evidence="1">
    <location>
        <begin position="19"/>
        <end position="31"/>
    </location>
</feature>
<accession>A0A392PX09</accession>
<reference evidence="2 3" key="1">
    <citation type="journal article" date="2018" name="Front. Plant Sci.">
        <title>Red Clover (Trifolium pratense) and Zigzag Clover (T. medium) - A Picture of Genomic Similarities and Differences.</title>
        <authorList>
            <person name="Dluhosova J."/>
            <person name="Istvanek J."/>
            <person name="Nedelnik J."/>
            <person name="Repkova J."/>
        </authorList>
    </citation>
    <scope>NUCLEOTIDE SEQUENCE [LARGE SCALE GENOMIC DNA]</scope>
    <source>
        <strain evidence="3">cv. 10/8</strain>
        <tissue evidence="2">Leaf</tissue>
    </source>
</reference>
<dbReference type="Proteomes" id="UP000265520">
    <property type="component" value="Unassembled WGS sequence"/>
</dbReference>